<proteinExistence type="predicted"/>
<evidence type="ECO:0000256" key="3">
    <source>
        <dbReference type="SAM" id="Phobius"/>
    </source>
</evidence>
<accession>A0A8J7FH35</accession>
<name>A0A8J7FH35_9NEIS</name>
<dbReference type="PANTHER" id="PTHR30160:SF1">
    <property type="entry name" value="LIPOPOLYSACCHARIDE 1,2-N-ACETYLGLUCOSAMINETRANSFERASE-RELATED"/>
    <property type="match status" value="1"/>
</dbReference>
<keyword evidence="5" id="KW-1185">Reference proteome</keyword>
<dbReference type="AlphaFoldDB" id="A0A8J7FH35"/>
<dbReference type="Gene3D" id="3.40.50.2000">
    <property type="entry name" value="Glycogen Phosphorylase B"/>
    <property type="match status" value="2"/>
</dbReference>
<keyword evidence="2" id="KW-0808">Transferase</keyword>
<dbReference type="InterPro" id="IPR051199">
    <property type="entry name" value="LPS_LOS_Heptosyltrfase"/>
</dbReference>
<reference evidence="4 5" key="1">
    <citation type="submission" date="2020-10" db="EMBL/GenBank/DDBJ databases">
        <title>The genome sequence of Chitinilyticum litopenaei 4Y14.</title>
        <authorList>
            <person name="Liu Y."/>
        </authorList>
    </citation>
    <scope>NUCLEOTIDE SEQUENCE [LARGE SCALE GENOMIC DNA]</scope>
    <source>
        <strain evidence="4 5">4Y14</strain>
    </source>
</reference>
<dbReference type="SUPFAM" id="SSF53756">
    <property type="entry name" value="UDP-Glycosyltransferase/glycogen phosphorylase"/>
    <property type="match status" value="1"/>
</dbReference>
<protein>
    <submittedName>
        <fullName evidence="4">Glycosyltransferase family 9 protein</fullName>
    </submittedName>
</protein>
<dbReference type="GO" id="GO:0005829">
    <property type="term" value="C:cytosol"/>
    <property type="evidence" value="ECO:0007669"/>
    <property type="project" value="TreeGrafter"/>
</dbReference>
<dbReference type="EMBL" id="JADFUA010000001">
    <property type="protein sequence ID" value="MBE9608070.1"/>
    <property type="molecule type" value="Genomic_DNA"/>
</dbReference>
<keyword evidence="3" id="KW-1133">Transmembrane helix</keyword>
<organism evidence="4 5">
    <name type="scientific">Chitinilyticum piscinae</name>
    <dbReference type="NCBI Taxonomy" id="2866724"/>
    <lineage>
        <taxon>Bacteria</taxon>
        <taxon>Pseudomonadati</taxon>
        <taxon>Pseudomonadota</taxon>
        <taxon>Betaproteobacteria</taxon>
        <taxon>Neisseriales</taxon>
        <taxon>Chitinibacteraceae</taxon>
        <taxon>Chitinilyticum</taxon>
    </lineage>
</organism>
<comment type="caution">
    <text evidence="4">The sequence shown here is derived from an EMBL/GenBank/DDBJ whole genome shotgun (WGS) entry which is preliminary data.</text>
</comment>
<dbReference type="Proteomes" id="UP000604481">
    <property type="component" value="Unassembled WGS sequence"/>
</dbReference>
<evidence type="ECO:0000313" key="5">
    <source>
        <dbReference type="Proteomes" id="UP000604481"/>
    </source>
</evidence>
<dbReference type="GO" id="GO:0009244">
    <property type="term" value="P:lipopolysaccharide core region biosynthetic process"/>
    <property type="evidence" value="ECO:0007669"/>
    <property type="project" value="TreeGrafter"/>
</dbReference>
<gene>
    <name evidence="4" type="ORF">INR99_01800</name>
</gene>
<dbReference type="CDD" id="cd03789">
    <property type="entry name" value="GT9_LPS_heptosyltransferase"/>
    <property type="match status" value="1"/>
</dbReference>
<dbReference type="InterPro" id="IPR002201">
    <property type="entry name" value="Glyco_trans_9"/>
</dbReference>
<feature type="transmembrane region" description="Helical" evidence="3">
    <location>
        <begin position="12"/>
        <end position="32"/>
    </location>
</feature>
<keyword evidence="3" id="KW-0472">Membrane</keyword>
<dbReference type="Pfam" id="PF01075">
    <property type="entry name" value="Glyco_transf_9"/>
    <property type="match status" value="1"/>
</dbReference>
<sequence>MRRRPAQIHRILIAHHLLLGDTLMLTALLAALRQRYPSARLVMTCPQAITPLYSTHPYGVEVIGFNPRQADTVQAVLRSGPYDLGIVPGDNRHAWLALAAGCRWIVAHADDTPAWKNWPVDEAIPFPDTPTAWGDMAAQLGGGDGSLRYRPSDWPAPAAKPFAQPRQPYVVLHPGASTPLKYWPSDRWIQLAAWLVEQGYQPVWSAGAKETALIDTVDPQGLYPSFAGQLDLAQLWQLLAGAAALICPDTGVAHLGRLTNTPTLALFGPGNALISGTGQFWADSTFVALTETDISCRNQTVLFRRNKDWIRRCGRNTAQCASVQCMDSLDLVRVKIQLSRILQIEKSNE</sequence>
<dbReference type="GO" id="GO:0008713">
    <property type="term" value="F:ADP-heptose-lipopolysaccharide heptosyltransferase activity"/>
    <property type="evidence" value="ECO:0007669"/>
    <property type="project" value="TreeGrafter"/>
</dbReference>
<keyword evidence="3" id="KW-0812">Transmembrane</keyword>
<dbReference type="PANTHER" id="PTHR30160">
    <property type="entry name" value="TETRAACYLDISACCHARIDE 4'-KINASE-RELATED"/>
    <property type="match status" value="1"/>
</dbReference>
<evidence type="ECO:0000256" key="2">
    <source>
        <dbReference type="ARBA" id="ARBA00022679"/>
    </source>
</evidence>
<keyword evidence="1" id="KW-0328">Glycosyltransferase</keyword>
<evidence type="ECO:0000313" key="4">
    <source>
        <dbReference type="EMBL" id="MBE9608070.1"/>
    </source>
</evidence>
<evidence type="ECO:0000256" key="1">
    <source>
        <dbReference type="ARBA" id="ARBA00022676"/>
    </source>
</evidence>